<dbReference type="RefSeq" id="WP_094375820.1">
    <property type="nucleotide sequence ID" value="NZ_NOKA02000005.1"/>
</dbReference>
<evidence type="ECO:0000313" key="8">
    <source>
        <dbReference type="EMBL" id="RDY32201.1"/>
    </source>
</evidence>
<proteinExistence type="inferred from homology"/>
<feature type="domain" description="Metalloenzyme" evidence="7">
    <location>
        <begin position="1"/>
        <end position="369"/>
    </location>
</feature>
<dbReference type="CDD" id="cd16011">
    <property type="entry name" value="iPGM_like"/>
    <property type="match status" value="1"/>
</dbReference>
<dbReference type="SUPFAM" id="SSF53649">
    <property type="entry name" value="Alkaline phosphatase-like"/>
    <property type="match status" value="1"/>
</dbReference>
<name>A0A371JHH8_9FIRM</name>
<evidence type="ECO:0000256" key="3">
    <source>
        <dbReference type="ARBA" id="ARBA00004921"/>
    </source>
</evidence>
<comment type="catalytic activity">
    <reaction evidence="1">
        <text>(2R)-2-phosphoglycerate = (2R)-3-phosphoglycerate</text>
        <dbReference type="Rhea" id="RHEA:15901"/>
        <dbReference type="ChEBI" id="CHEBI:58272"/>
        <dbReference type="ChEBI" id="CHEBI:58289"/>
        <dbReference type="EC" id="5.4.2.12"/>
    </reaction>
</comment>
<evidence type="ECO:0000256" key="1">
    <source>
        <dbReference type="ARBA" id="ARBA00000370"/>
    </source>
</evidence>
<dbReference type="InterPro" id="IPR004456">
    <property type="entry name" value="Pglycerate_mutase_ApgM"/>
</dbReference>
<keyword evidence="6" id="KW-0413">Isomerase</keyword>
<dbReference type="InterPro" id="IPR023665">
    <property type="entry name" value="ApgAM_prokaryotes"/>
</dbReference>
<dbReference type="PIRSF" id="PIRSF006392">
    <property type="entry name" value="IPGAM_arch"/>
    <property type="match status" value="1"/>
</dbReference>
<comment type="caution">
    <text evidence="8">The sequence shown here is derived from an EMBL/GenBank/DDBJ whole genome shotgun (WGS) entry which is preliminary data.</text>
</comment>
<evidence type="ECO:0000313" key="9">
    <source>
        <dbReference type="Proteomes" id="UP000216411"/>
    </source>
</evidence>
<dbReference type="PANTHER" id="PTHR31209">
    <property type="entry name" value="COFACTOR-INDEPENDENT PHOSPHOGLYCERATE MUTASE"/>
    <property type="match status" value="1"/>
</dbReference>
<sequence length="400" mass="44486">MKYIVVLGDGMADEPLEELGGKTPLEYANTPKMDELSKMSEIGLINTIPQGMKPGSDTANLSVLGYDPKLYYTGRSPLEALSIGVDMKETDIAIRCNIVTISDDNKPYEEKTIIDHSSSEISTKDAAVLLEAVKEELANHEFSYYLGTSYRHLLIWDKGEVVELTPPHDVLGQVIGQYLPQDKALSAMMKKSYEILSKHPINIARKEKGLNPANSIWFWGAGTRPALSSFQEKNHKKGAMISAVDLLKGIAVGASMLNIEVEGANGTLETNYEGKALAAVDALTKQDYDFVYIHVEAPDEMGHQGSIERKVKAIEYLDQRVIKNVVDGLDAKKVDYRMIVLPDHPTPICVRTHTSDPVPYMLYDSTNIQNHTWNYNEAEAKKSGNYIENGHKTIDYLFSK</sequence>
<comment type="pathway">
    <text evidence="3">Carbohydrate degradation.</text>
</comment>
<dbReference type="NCBIfam" id="TIGR02535">
    <property type="entry name" value="hyp_Hser_kinase"/>
    <property type="match status" value="1"/>
</dbReference>
<evidence type="ECO:0000256" key="4">
    <source>
        <dbReference type="ARBA" id="ARBA00005524"/>
    </source>
</evidence>
<dbReference type="NCBIfam" id="TIGR00306">
    <property type="entry name" value="apgM"/>
    <property type="match status" value="1"/>
</dbReference>
<evidence type="ECO:0000256" key="5">
    <source>
        <dbReference type="ARBA" id="ARBA00023152"/>
    </source>
</evidence>
<evidence type="ECO:0000259" key="7">
    <source>
        <dbReference type="Pfam" id="PF01676"/>
    </source>
</evidence>
<dbReference type="Proteomes" id="UP000216411">
    <property type="component" value="Unassembled WGS sequence"/>
</dbReference>
<organism evidence="8 9">
    <name type="scientific">Lachnotalea glycerini</name>
    <dbReference type="NCBI Taxonomy" id="1763509"/>
    <lineage>
        <taxon>Bacteria</taxon>
        <taxon>Bacillati</taxon>
        <taxon>Bacillota</taxon>
        <taxon>Clostridia</taxon>
        <taxon>Lachnospirales</taxon>
        <taxon>Lachnospiraceae</taxon>
        <taxon>Lachnotalea</taxon>
    </lineage>
</organism>
<protein>
    <submittedName>
        <fullName evidence="8">Cofactor-independent phosphoglycerate mutase</fullName>
    </submittedName>
</protein>
<dbReference type="GO" id="GO:0004619">
    <property type="term" value="F:phosphoglycerate mutase activity"/>
    <property type="evidence" value="ECO:0007669"/>
    <property type="project" value="UniProtKB-EC"/>
</dbReference>
<dbReference type="Pfam" id="PF10143">
    <property type="entry name" value="PhosphMutase"/>
    <property type="match status" value="1"/>
</dbReference>
<dbReference type="AlphaFoldDB" id="A0A371JHH8"/>
<gene>
    <name evidence="8" type="ORF">CG710_005850</name>
</gene>
<dbReference type="OrthoDB" id="9804453at2"/>
<reference evidence="8 9" key="1">
    <citation type="journal article" date="2017" name="Genome Announc.">
        <title>Draft Genome Sequence of a Sporulating and Motile Strain of Lachnotalea glycerini Isolated from Water in Quebec City, Canada.</title>
        <authorList>
            <person name="Maheux A.F."/>
            <person name="Boudreau D.K."/>
            <person name="Berube E."/>
            <person name="Boissinot M."/>
            <person name="Raymond F."/>
            <person name="Brodeur S."/>
            <person name="Corbeil J."/>
            <person name="Isabel S."/>
            <person name="Omar R.F."/>
            <person name="Bergeron M.G."/>
        </authorList>
    </citation>
    <scope>NUCLEOTIDE SEQUENCE [LARGE SCALE GENOMIC DNA]</scope>
    <source>
        <strain evidence="8 9">CCRI-19302</strain>
    </source>
</reference>
<evidence type="ECO:0000256" key="2">
    <source>
        <dbReference type="ARBA" id="ARBA00002315"/>
    </source>
</evidence>
<keyword evidence="9" id="KW-1185">Reference proteome</keyword>
<dbReference type="InterPro" id="IPR006124">
    <property type="entry name" value="Metalloenzyme"/>
</dbReference>
<dbReference type="Pfam" id="PF01676">
    <property type="entry name" value="Metalloenzyme"/>
    <property type="match status" value="1"/>
</dbReference>
<dbReference type="GO" id="GO:0046872">
    <property type="term" value="F:metal ion binding"/>
    <property type="evidence" value="ECO:0007669"/>
    <property type="project" value="InterPro"/>
</dbReference>
<dbReference type="GO" id="GO:0006096">
    <property type="term" value="P:glycolytic process"/>
    <property type="evidence" value="ECO:0007669"/>
    <property type="project" value="UniProtKB-KW"/>
</dbReference>
<dbReference type="Gene3D" id="3.40.720.10">
    <property type="entry name" value="Alkaline Phosphatase, subunit A"/>
    <property type="match status" value="2"/>
</dbReference>
<dbReference type="PANTHER" id="PTHR31209:SF4">
    <property type="entry name" value="2,3-BISPHOSPHOGLYCERATE-INDEPENDENT PHOSPHOGLYCERATE MUTASE"/>
    <property type="match status" value="1"/>
</dbReference>
<keyword evidence="5" id="KW-0324">Glycolysis</keyword>
<dbReference type="InterPro" id="IPR017850">
    <property type="entry name" value="Alkaline_phosphatase_core_sf"/>
</dbReference>
<dbReference type="NCBIfam" id="NF003242">
    <property type="entry name" value="PRK04200.1"/>
    <property type="match status" value="1"/>
</dbReference>
<evidence type="ECO:0000256" key="6">
    <source>
        <dbReference type="ARBA" id="ARBA00023235"/>
    </source>
</evidence>
<comment type="similarity">
    <text evidence="4">Belongs to the BPG-independent phosphoglycerate mutase family. A-PGAM subfamily.</text>
</comment>
<accession>A0A371JHH8</accession>
<dbReference type="EMBL" id="NOKA02000005">
    <property type="protein sequence ID" value="RDY32201.1"/>
    <property type="molecule type" value="Genomic_DNA"/>
</dbReference>
<comment type="function">
    <text evidence="2">Catalyzes the interconversion of 2-phosphoglycerate and 3-phosphoglycerate.</text>
</comment>